<evidence type="ECO:0000259" key="1">
    <source>
        <dbReference type="Pfam" id="PF05685"/>
    </source>
</evidence>
<organism evidence="2">
    <name type="scientific">Moorella thermoacetica Y72</name>
    <dbReference type="NCBI Taxonomy" id="1325331"/>
    <lineage>
        <taxon>Bacteria</taxon>
        <taxon>Bacillati</taxon>
        <taxon>Bacillota</taxon>
        <taxon>Clostridia</taxon>
        <taxon>Neomoorellales</taxon>
        <taxon>Neomoorellaceae</taxon>
        <taxon>Neomoorella</taxon>
    </lineage>
</organism>
<dbReference type="PANTHER" id="PTHR34107">
    <property type="entry name" value="SLL0198 PROTEIN-RELATED"/>
    <property type="match status" value="1"/>
</dbReference>
<gene>
    <name evidence="2" type="ORF">MTY_2274</name>
</gene>
<dbReference type="InterPro" id="IPR008538">
    <property type="entry name" value="Uma2"/>
</dbReference>
<dbReference type="Proteomes" id="UP000063718">
    <property type="component" value="Unassembled WGS sequence"/>
</dbReference>
<feature type="domain" description="Putative restriction endonuclease" evidence="1">
    <location>
        <begin position="21"/>
        <end position="186"/>
    </location>
</feature>
<reference evidence="2" key="1">
    <citation type="journal article" date="2014" name="Gene">
        <title>Genome-guided analysis of transformation efficiency and carbon dioxide assimilation by Moorella thermoacetica Y72.</title>
        <authorList>
            <person name="Tsukahara K."/>
            <person name="Kita A."/>
            <person name="Nakashimada Y."/>
            <person name="Hoshino T."/>
            <person name="Murakami K."/>
        </authorList>
    </citation>
    <scope>NUCLEOTIDE SEQUENCE [LARGE SCALE GENOMIC DNA]</scope>
    <source>
        <strain evidence="2">Y72</strain>
    </source>
</reference>
<dbReference type="AlphaFoldDB" id="A0A0S6UHE2"/>
<protein>
    <submittedName>
        <fullName evidence="2">Uncharacterized protein conserved in cyanobacteria</fullName>
    </submittedName>
</protein>
<dbReference type="SUPFAM" id="SSF52980">
    <property type="entry name" value="Restriction endonuclease-like"/>
    <property type="match status" value="1"/>
</dbReference>
<dbReference type="InterPro" id="IPR012296">
    <property type="entry name" value="Nuclease_put_TT1808"/>
</dbReference>
<evidence type="ECO:0000313" key="2">
    <source>
        <dbReference type="EMBL" id="GAF26934.1"/>
    </source>
</evidence>
<dbReference type="CDD" id="cd06260">
    <property type="entry name" value="DUF820-like"/>
    <property type="match status" value="1"/>
</dbReference>
<dbReference type="Gene3D" id="3.90.1570.10">
    <property type="entry name" value="tt1808, chain A"/>
    <property type="match status" value="1"/>
</dbReference>
<dbReference type="Pfam" id="PF05685">
    <property type="entry name" value="Uma2"/>
    <property type="match status" value="1"/>
</dbReference>
<name>A0A0S6UHE2_NEOTH</name>
<accession>A0A0S6UHE2</accession>
<proteinExistence type="predicted"/>
<dbReference type="EMBL" id="DF238840">
    <property type="protein sequence ID" value="GAF26934.1"/>
    <property type="molecule type" value="Genomic_DNA"/>
</dbReference>
<sequence length="190" mass="21646">MQEMSLTLAELAAGRQRYTYEDYCRLPEGSPYQLIGGELVMTPSPTPYHQMVSMKLELQMAGFVLEKGLGIILYAPVDVYLDEEETYQPDIIFIASSRLDIIEEKRIKGAPDLVVEILSPGTGYYDLRSKYKVYEKSGVREYWIVDPQQKSVQVFCLRDGKFVLDQEAEQQGTVRSRVIAGLEVQVESIF</sequence>
<dbReference type="PANTHER" id="PTHR34107:SF4">
    <property type="entry name" value="SLL1222 PROTEIN"/>
    <property type="match status" value="1"/>
</dbReference>
<dbReference type="InterPro" id="IPR011335">
    <property type="entry name" value="Restrct_endonuc-II-like"/>
</dbReference>